<keyword evidence="2" id="KW-1185">Reference proteome</keyword>
<dbReference type="SUPFAM" id="SSF49464">
    <property type="entry name" value="Carboxypeptidase regulatory domain-like"/>
    <property type="match status" value="1"/>
</dbReference>
<dbReference type="InterPro" id="IPR008969">
    <property type="entry name" value="CarboxyPept-like_regulatory"/>
</dbReference>
<proteinExistence type="predicted"/>
<name>A0A1D8P5V9_9FLAO</name>
<dbReference type="Proteomes" id="UP000176050">
    <property type="component" value="Chromosome"/>
</dbReference>
<dbReference type="RefSeq" id="WP_070236093.1">
    <property type="nucleotide sequence ID" value="NZ_CP017478.1"/>
</dbReference>
<dbReference type="KEGG" id="lul:LPB138_04315"/>
<evidence type="ECO:0008006" key="3">
    <source>
        <dbReference type="Google" id="ProtNLM"/>
    </source>
</evidence>
<gene>
    <name evidence="1" type="ORF">LPB138_04315</name>
</gene>
<dbReference type="STRING" id="1850246.LPB138_04315"/>
<dbReference type="AlphaFoldDB" id="A0A1D8P5V9"/>
<dbReference type="OrthoDB" id="1417583at2"/>
<reference evidence="1 2" key="1">
    <citation type="submission" date="2016-10" db="EMBL/GenBank/DDBJ databases">
        <title>Lutibacter sp. LPB0138, isolated from marine gastropod.</title>
        <authorList>
            <person name="Kim E."/>
            <person name="Yi H."/>
        </authorList>
    </citation>
    <scope>NUCLEOTIDE SEQUENCE [LARGE SCALE GENOMIC DNA]</scope>
    <source>
        <strain evidence="1 2">LPB0138</strain>
    </source>
</reference>
<protein>
    <recommendedName>
        <fullName evidence="3">Carboxypeptidase-like regulatory domain-containing protein</fullName>
    </recommendedName>
</protein>
<organism evidence="1 2">
    <name type="scientific">Urechidicola croceus</name>
    <dbReference type="NCBI Taxonomy" id="1850246"/>
    <lineage>
        <taxon>Bacteria</taxon>
        <taxon>Pseudomonadati</taxon>
        <taxon>Bacteroidota</taxon>
        <taxon>Flavobacteriia</taxon>
        <taxon>Flavobacteriales</taxon>
        <taxon>Flavobacteriaceae</taxon>
        <taxon>Urechidicola</taxon>
    </lineage>
</organism>
<evidence type="ECO:0000313" key="2">
    <source>
        <dbReference type="Proteomes" id="UP000176050"/>
    </source>
</evidence>
<sequence length="262" mass="29618">MKKQLPLIFILISSVSLWGQFNNDIIEGKILYLNNPVSDVHILNTNTNKGTSTDGNGSFEIAVNINDTLIFTHIEYQSQEVIITEEHIKNGMITVSLEIMTNYLNTVNLKNHNLSGSLTLDSKKSEKDSLALTVNLLEKSFINLAKMPSFNDYVPNMEAPILNNVDPTGGGGVGGAVGIPMGNKENLLRIELRVKKTIPDRIINEFGRNYFISELKIPEDKIYHFISYCETKNIFNLFENKRMIELSEILYQESIAYLKIKE</sequence>
<dbReference type="EMBL" id="CP017478">
    <property type="protein sequence ID" value="AOW19954.1"/>
    <property type="molecule type" value="Genomic_DNA"/>
</dbReference>
<dbReference type="Pfam" id="PF13715">
    <property type="entry name" value="CarbopepD_reg_2"/>
    <property type="match status" value="1"/>
</dbReference>
<evidence type="ECO:0000313" key="1">
    <source>
        <dbReference type="EMBL" id="AOW19954.1"/>
    </source>
</evidence>
<accession>A0A1D8P5V9</accession>